<name>A0A381VSA6_9ZZZZ</name>
<dbReference type="Pfam" id="PF00202">
    <property type="entry name" value="Aminotran_3"/>
    <property type="match status" value="1"/>
</dbReference>
<keyword evidence="3" id="KW-0663">Pyridoxal phosphate</keyword>
<evidence type="ECO:0000256" key="3">
    <source>
        <dbReference type="ARBA" id="ARBA00022898"/>
    </source>
</evidence>
<evidence type="ECO:0000256" key="1">
    <source>
        <dbReference type="ARBA" id="ARBA00022576"/>
    </source>
</evidence>
<dbReference type="InterPro" id="IPR015424">
    <property type="entry name" value="PyrdxlP-dep_Trfase"/>
</dbReference>
<keyword evidence="2" id="KW-0808">Transferase</keyword>
<dbReference type="Gene3D" id="3.90.1150.10">
    <property type="entry name" value="Aspartate Aminotransferase, domain 1"/>
    <property type="match status" value="1"/>
</dbReference>
<dbReference type="InterPro" id="IPR015421">
    <property type="entry name" value="PyrdxlP-dep_Trfase_major"/>
</dbReference>
<dbReference type="InterPro" id="IPR015422">
    <property type="entry name" value="PyrdxlP-dep_Trfase_small"/>
</dbReference>
<dbReference type="EMBL" id="UINC01009584">
    <property type="protein sequence ID" value="SVA42951.1"/>
    <property type="molecule type" value="Genomic_DNA"/>
</dbReference>
<sequence>MATHSGPEVDALTESALEHLWVYLREPSDMAEKGEPQIFVEGKGVHVTDARDNSYIDAMSGLWLKNVGYGRHEIADAAYAQMLKLTYMPLGTTNEPAVRLAKKIASI</sequence>
<proteinExistence type="predicted"/>
<organism evidence="4">
    <name type="scientific">marine metagenome</name>
    <dbReference type="NCBI Taxonomy" id="408172"/>
    <lineage>
        <taxon>unclassified sequences</taxon>
        <taxon>metagenomes</taxon>
        <taxon>ecological metagenomes</taxon>
    </lineage>
</organism>
<dbReference type="PANTHER" id="PTHR42684:SF3">
    <property type="entry name" value="ADENOSYLMETHIONINE-8-AMINO-7-OXONONANOATE AMINOTRANSFERASE"/>
    <property type="match status" value="1"/>
</dbReference>
<dbReference type="GO" id="GO:0004015">
    <property type="term" value="F:adenosylmethionine-8-amino-7-oxononanoate transaminase activity"/>
    <property type="evidence" value="ECO:0007669"/>
    <property type="project" value="TreeGrafter"/>
</dbReference>
<protein>
    <recommendedName>
        <fullName evidence="5">Aminotransferase class III-fold pyridoxal phosphate-dependent enzyme</fullName>
    </recommendedName>
</protein>
<gene>
    <name evidence="4" type="ORF">METZ01_LOCUS95805</name>
</gene>
<accession>A0A381VSA6</accession>
<reference evidence="4" key="1">
    <citation type="submission" date="2018-05" db="EMBL/GenBank/DDBJ databases">
        <authorList>
            <person name="Lanie J.A."/>
            <person name="Ng W.-L."/>
            <person name="Kazmierczak K.M."/>
            <person name="Andrzejewski T.M."/>
            <person name="Davidsen T.M."/>
            <person name="Wayne K.J."/>
            <person name="Tettelin H."/>
            <person name="Glass J.I."/>
            <person name="Rusch D."/>
            <person name="Podicherti R."/>
            <person name="Tsui H.-C.T."/>
            <person name="Winkler M.E."/>
        </authorList>
    </citation>
    <scope>NUCLEOTIDE SEQUENCE</scope>
</reference>
<evidence type="ECO:0000313" key="4">
    <source>
        <dbReference type="EMBL" id="SVA42951.1"/>
    </source>
</evidence>
<feature type="non-terminal residue" evidence="4">
    <location>
        <position position="107"/>
    </location>
</feature>
<evidence type="ECO:0008006" key="5">
    <source>
        <dbReference type="Google" id="ProtNLM"/>
    </source>
</evidence>
<dbReference type="PANTHER" id="PTHR42684">
    <property type="entry name" value="ADENOSYLMETHIONINE-8-AMINO-7-OXONONANOATE AMINOTRANSFERASE"/>
    <property type="match status" value="1"/>
</dbReference>
<dbReference type="GO" id="GO:0030170">
    <property type="term" value="F:pyridoxal phosphate binding"/>
    <property type="evidence" value="ECO:0007669"/>
    <property type="project" value="InterPro"/>
</dbReference>
<dbReference type="AlphaFoldDB" id="A0A381VSA6"/>
<dbReference type="Gene3D" id="3.40.640.10">
    <property type="entry name" value="Type I PLP-dependent aspartate aminotransferase-like (Major domain)"/>
    <property type="match status" value="1"/>
</dbReference>
<dbReference type="SUPFAM" id="SSF53383">
    <property type="entry name" value="PLP-dependent transferases"/>
    <property type="match status" value="1"/>
</dbReference>
<evidence type="ECO:0000256" key="2">
    <source>
        <dbReference type="ARBA" id="ARBA00022679"/>
    </source>
</evidence>
<keyword evidence="1" id="KW-0032">Aminotransferase</keyword>
<dbReference type="GO" id="GO:0009102">
    <property type="term" value="P:biotin biosynthetic process"/>
    <property type="evidence" value="ECO:0007669"/>
    <property type="project" value="TreeGrafter"/>
</dbReference>
<dbReference type="InterPro" id="IPR005814">
    <property type="entry name" value="Aminotrans_3"/>
</dbReference>